<reference evidence="1" key="1">
    <citation type="journal article" date="2014" name="Genome Biol. Evol.">
        <title>Pangenome evidence for extensive interdomain horizontal transfer affecting lineage core and shell genes in uncultured planktonic thaumarchaeota and euryarchaeota.</title>
        <authorList>
            <person name="Deschamps P."/>
            <person name="Zivanovic Y."/>
            <person name="Moreira D."/>
            <person name="Rodriguez-Valera F."/>
            <person name="Lopez-Garcia P."/>
        </authorList>
    </citation>
    <scope>NUCLEOTIDE SEQUENCE</scope>
</reference>
<dbReference type="EMBL" id="KF900695">
    <property type="protein sequence ID" value="AIF03950.1"/>
    <property type="molecule type" value="Genomic_DNA"/>
</dbReference>
<organism evidence="1">
    <name type="scientific">uncultured marine group II/III euryarchaeote KM3_16_D12</name>
    <dbReference type="NCBI Taxonomy" id="1457926"/>
    <lineage>
        <taxon>Archaea</taxon>
        <taxon>Methanobacteriati</taxon>
        <taxon>Methanobacteriota</taxon>
        <taxon>environmental samples</taxon>
    </lineage>
</organism>
<name>A0A075GLH5_9EURY</name>
<accession>A0A075GLH5</accession>
<sequence length="558" mass="59902">MLGILSALVLVGTATWYAWPAIDGRVELLPRLGPGIVLMVLALAMQDFVDFGPKHRSRLGAGAALSWPPLLVMGTGIADTSQDYSVLAGHALFLVVSVACFEFGNKTLTGSLQAVRYRGIVQLLGVATGASLLLSSPTDGSQFMLGWAVCGAALVKSLFDLFGSDEQRPARLKFAARRDALEGKILQLRSEGVKLDQAASLLLTATEVGYKDPKEGMALLSASEDDLERTLALSSDIQAIRADAAEAVEQADDVAPTAKRPARCLAQGDRESQLGSLREAEMLYRKAKGHARDIIDFWAKAEASIGDAKRSLAGCEGAQFESLFRAVKDAEEALEREEPAEAAGLAASVPEHVGNLSQTGEGAEETLDEAKRAVEAAKGIDDADFAVRLTQADEALASGDFSLARGMADSVLREVTRESESMVEVQKGWRQRKKLLARWAGRADEAEWDEKLEAINKARKRKQWSHAAMLLEQLTAELDSTSAASGEAGELLDFLQGEWRGLRNKLEAMGIKVDDAERNACEAAIGEANAAHGTGDVETTLEKLGVADGLMEKLRRRI</sequence>
<proteinExistence type="predicted"/>
<protein>
    <submittedName>
        <fullName evidence="1">Uncharacterized protein</fullName>
    </submittedName>
</protein>
<evidence type="ECO:0000313" key="1">
    <source>
        <dbReference type="EMBL" id="AIF03950.1"/>
    </source>
</evidence>
<dbReference type="AlphaFoldDB" id="A0A075GLH5"/>